<feature type="transmembrane region" description="Helical" evidence="7">
    <location>
        <begin position="261"/>
        <end position="280"/>
    </location>
</feature>
<organism evidence="9 10">
    <name type="scientific">Sinomonas terrae</name>
    <dbReference type="NCBI Taxonomy" id="2908838"/>
    <lineage>
        <taxon>Bacteria</taxon>
        <taxon>Bacillati</taxon>
        <taxon>Actinomycetota</taxon>
        <taxon>Actinomycetes</taxon>
        <taxon>Micrococcales</taxon>
        <taxon>Micrococcaceae</taxon>
        <taxon>Sinomonas</taxon>
    </lineage>
</organism>
<dbReference type="InterPro" id="IPR035906">
    <property type="entry name" value="MetI-like_sf"/>
</dbReference>
<keyword evidence="3" id="KW-1003">Cell membrane</keyword>
<gene>
    <name evidence="9" type="ORF">L0M17_09370</name>
</gene>
<evidence type="ECO:0000259" key="8">
    <source>
        <dbReference type="PROSITE" id="PS50928"/>
    </source>
</evidence>
<keyword evidence="4 7" id="KW-0812">Transmembrane</keyword>
<dbReference type="PANTHER" id="PTHR43386">
    <property type="entry name" value="OLIGOPEPTIDE TRANSPORT SYSTEM PERMEASE PROTEIN APPC"/>
    <property type="match status" value="1"/>
</dbReference>
<evidence type="ECO:0000313" key="9">
    <source>
        <dbReference type="EMBL" id="MCH6470183.1"/>
    </source>
</evidence>
<dbReference type="Proteomes" id="UP001202922">
    <property type="component" value="Unassembled WGS sequence"/>
</dbReference>
<accession>A0ABS9U0M7</accession>
<evidence type="ECO:0000256" key="2">
    <source>
        <dbReference type="ARBA" id="ARBA00022448"/>
    </source>
</evidence>
<dbReference type="InterPro" id="IPR000515">
    <property type="entry name" value="MetI-like"/>
</dbReference>
<keyword evidence="6 7" id="KW-0472">Membrane</keyword>
<reference evidence="9 10" key="1">
    <citation type="submission" date="2022-03" db="EMBL/GenBank/DDBJ databases">
        <title>Sinomonas sp. isolated from a soil.</title>
        <authorList>
            <person name="Han J."/>
            <person name="Kim D.-U."/>
        </authorList>
    </citation>
    <scope>NUCLEOTIDE SEQUENCE [LARGE SCALE GENOMIC DNA]</scope>
    <source>
        <strain evidence="9 10">5-5</strain>
    </source>
</reference>
<evidence type="ECO:0000256" key="7">
    <source>
        <dbReference type="RuleBase" id="RU363032"/>
    </source>
</evidence>
<dbReference type="EMBL" id="JAKZBV010000001">
    <property type="protein sequence ID" value="MCH6470183.1"/>
    <property type="molecule type" value="Genomic_DNA"/>
</dbReference>
<dbReference type="Pfam" id="PF00528">
    <property type="entry name" value="BPD_transp_1"/>
    <property type="match status" value="1"/>
</dbReference>
<evidence type="ECO:0000256" key="5">
    <source>
        <dbReference type="ARBA" id="ARBA00022989"/>
    </source>
</evidence>
<feature type="domain" description="ABC transmembrane type-1" evidence="8">
    <location>
        <begin position="90"/>
        <end position="282"/>
    </location>
</feature>
<name>A0ABS9U0M7_9MICC</name>
<sequence length="308" mass="32915">MAETLIAKPVQAPPERPSRRRAGWVRAALAFLPLAAVLAVAAFAPLIAPFDPVSTVDASRLPPSPQHLFGTDSVGMDVFSRCVYGARVAVQFGITVALSSTIGGILIGTFIGLSESSRGIAGWVGRLLNQISDYFIAIPSIILGIVVVGIMGSSDFALTVAITLCLIQATIKLTRAEVLRVRREAYLEAAKLAGESPLRSALVHVIPNSIGPAMRNMPLVFGNCVIILASLGFIGVGVKAPTPEWGYMISSALSSLMLGRWWPAVFPAIFVALSVLCIAYSSRAIPQVWPYLSANIKKRYRSERKSRA</sequence>
<dbReference type="RefSeq" id="WP_241053704.1">
    <property type="nucleotide sequence ID" value="NZ_JAKZBV010000001.1"/>
</dbReference>
<evidence type="ECO:0000256" key="6">
    <source>
        <dbReference type="ARBA" id="ARBA00023136"/>
    </source>
</evidence>
<evidence type="ECO:0000256" key="1">
    <source>
        <dbReference type="ARBA" id="ARBA00004651"/>
    </source>
</evidence>
<feature type="transmembrane region" description="Helical" evidence="7">
    <location>
        <begin position="219"/>
        <end position="241"/>
    </location>
</feature>
<evidence type="ECO:0000256" key="3">
    <source>
        <dbReference type="ARBA" id="ARBA00022475"/>
    </source>
</evidence>
<dbReference type="Gene3D" id="1.10.3720.10">
    <property type="entry name" value="MetI-like"/>
    <property type="match status" value="1"/>
</dbReference>
<feature type="transmembrane region" description="Helical" evidence="7">
    <location>
        <begin position="134"/>
        <end position="150"/>
    </location>
</feature>
<dbReference type="PANTHER" id="PTHR43386:SF1">
    <property type="entry name" value="D,D-DIPEPTIDE TRANSPORT SYSTEM PERMEASE PROTEIN DDPC-RELATED"/>
    <property type="match status" value="1"/>
</dbReference>
<feature type="transmembrane region" description="Helical" evidence="7">
    <location>
        <begin position="88"/>
        <end position="113"/>
    </location>
</feature>
<keyword evidence="5 7" id="KW-1133">Transmembrane helix</keyword>
<dbReference type="SUPFAM" id="SSF161098">
    <property type="entry name" value="MetI-like"/>
    <property type="match status" value="1"/>
</dbReference>
<keyword evidence="10" id="KW-1185">Reference proteome</keyword>
<comment type="similarity">
    <text evidence="7">Belongs to the binding-protein-dependent transport system permease family.</text>
</comment>
<evidence type="ECO:0000256" key="4">
    <source>
        <dbReference type="ARBA" id="ARBA00022692"/>
    </source>
</evidence>
<proteinExistence type="inferred from homology"/>
<keyword evidence="2 7" id="KW-0813">Transport</keyword>
<dbReference type="CDD" id="cd06261">
    <property type="entry name" value="TM_PBP2"/>
    <property type="match status" value="1"/>
</dbReference>
<comment type="subcellular location">
    <subcellularLocation>
        <location evidence="1 7">Cell membrane</location>
        <topology evidence="1 7">Multi-pass membrane protein</topology>
    </subcellularLocation>
</comment>
<protein>
    <submittedName>
        <fullName evidence="9">ABC transporter permease</fullName>
    </submittedName>
</protein>
<feature type="transmembrane region" description="Helical" evidence="7">
    <location>
        <begin position="24"/>
        <end position="48"/>
    </location>
</feature>
<dbReference type="InterPro" id="IPR050366">
    <property type="entry name" value="BP-dependent_transpt_permease"/>
</dbReference>
<comment type="caution">
    <text evidence="9">The sequence shown here is derived from an EMBL/GenBank/DDBJ whole genome shotgun (WGS) entry which is preliminary data.</text>
</comment>
<feature type="transmembrane region" description="Helical" evidence="7">
    <location>
        <begin position="156"/>
        <end position="174"/>
    </location>
</feature>
<dbReference type="PROSITE" id="PS50928">
    <property type="entry name" value="ABC_TM1"/>
    <property type="match status" value="1"/>
</dbReference>
<evidence type="ECO:0000313" key="10">
    <source>
        <dbReference type="Proteomes" id="UP001202922"/>
    </source>
</evidence>